<name>A0A9D4AFC0_9ROSI</name>
<accession>A0A9D4AFC0</accession>
<gene>
    <name evidence="1" type="ORF">J1N35_007527</name>
</gene>
<dbReference type="Proteomes" id="UP000828251">
    <property type="component" value="Unassembled WGS sequence"/>
</dbReference>
<evidence type="ECO:0008006" key="3">
    <source>
        <dbReference type="Google" id="ProtNLM"/>
    </source>
</evidence>
<proteinExistence type="predicted"/>
<protein>
    <recommendedName>
        <fullName evidence="3">Reverse transcriptase domain-containing protein</fullName>
    </recommendedName>
</protein>
<evidence type="ECO:0000313" key="1">
    <source>
        <dbReference type="EMBL" id="KAH1114149.1"/>
    </source>
</evidence>
<evidence type="ECO:0000313" key="2">
    <source>
        <dbReference type="Proteomes" id="UP000828251"/>
    </source>
</evidence>
<dbReference type="OrthoDB" id="1932527at2759"/>
<dbReference type="AlphaFoldDB" id="A0A9D4AFC0"/>
<reference evidence="1 2" key="1">
    <citation type="journal article" date="2021" name="Plant Biotechnol. J.">
        <title>Multi-omics assisted identification of the key and species-specific regulatory components of drought-tolerant mechanisms in Gossypium stocksii.</title>
        <authorList>
            <person name="Yu D."/>
            <person name="Ke L."/>
            <person name="Zhang D."/>
            <person name="Wu Y."/>
            <person name="Sun Y."/>
            <person name="Mei J."/>
            <person name="Sun J."/>
            <person name="Sun Y."/>
        </authorList>
    </citation>
    <scope>NUCLEOTIDE SEQUENCE [LARGE SCALE GENOMIC DNA]</scope>
    <source>
        <strain evidence="2">cv. E1</strain>
        <tissue evidence="1">Leaf</tissue>
    </source>
</reference>
<comment type="caution">
    <text evidence="1">The sequence shown here is derived from an EMBL/GenBank/DDBJ whole genome shotgun (WGS) entry which is preliminary data.</text>
</comment>
<keyword evidence="2" id="KW-1185">Reference proteome</keyword>
<sequence length="112" mass="12365">MEAFSRLLCDAQADCSVRGIRVGQNGPRINYLFFVDDALDFLKCDKPSFTWSSILIAVKALKKGVNMGIGNGCGTRIGTDKWGFEGLDGEVLRFPSASIREILVHDLWLPSQ</sequence>
<dbReference type="EMBL" id="JAIQCV010000003">
    <property type="protein sequence ID" value="KAH1114149.1"/>
    <property type="molecule type" value="Genomic_DNA"/>
</dbReference>
<organism evidence="1 2">
    <name type="scientific">Gossypium stocksii</name>
    <dbReference type="NCBI Taxonomy" id="47602"/>
    <lineage>
        <taxon>Eukaryota</taxon>
        <taxon>Viridiplantae</taxon>
        <taxon>Streptophyta</taxon>
        <taxon>Embryophyta</taxon>
        <taxon>Tracheophyta</taxon>
        <taxon>Spermatophyta</taxon>
        <taxon>Magnoliopsida</taxon>
        <taxon>eudicotyledons</taxon>
        <taxon>Gunneridae</taxon>
        <taxon>Pentapetalae</taxon>
        <taxon>rosids</taxon>
        <taxon>malvids</taxon>
        <taxon>Malvales</taxon>
        <taxon>Malvaceae</taxon>
        <taxon>Malvoideae</taxon>
        <taxon>Gossypium</taxon>
    </lineage>
</organism>